<evidence type="ECO:0000313" key="2">
    <source>
        <dbReference type="Proteomes" id="UP000219338"/>
    </source>
</evidence>
<organism evidence="1 2">
    <name type="scientific">Armillaria ostoyae</name>
    <name type="common">Armillaria root rot fungus</name>
    <dbReference type="NCBI Taxonomy" id="47428"/>
    <lineage>
        <taxon>Eukaryota</taxon>
        <taxon>Fungi</taxon>
        <taxon>Dikarya</taxon>
        <taxon>Basidiomycota</taxon>
        <taxon>Agaricomycotina</taxon>
        <taxon>Agaricomycetes</taxon>
        <taxon>Agaricomycetidae</taxon>
        <taxon>Agaricales</taxon>
        <taxon>Marasmiineae</taxon>
        <taxon>Physalacriaceae</taxon>
        <taxon>Armillaria</taxon>
    </lineage>
</organism>
<gene>
    <name evidence="1" type="ORF">ARMOST_13393</name>
</gene>
<evidence type="ECO:0000313" key="1">
    <source>
        <dbReference type="EMBL" id="SJL10011.1"/>
    </source>
</evidence>
<protein>
    <submittedName>
        <fullName evidence="1">Uncharacterized protein</fullName>
    </submittedName>
</protein>
<dbReference type="Proteomes" id="UP000219338">
    <property type="component" value="Unassembled WGS sequence"/>
</dbReference>
<keyword evidence="2" id="KW-1185">Reference proteome</keyword>
<proteinExistence type="predicted"/>
<reference evidence="2" key="1">
    <citation type="journal article" date="2017" name="Nat. Ecol. Evol.">
        <title>Genome expansion and lineage-specific genetic innovations in the forest pathogenic fungi Armillaria.</title>
        <authorList>
            <person name="Sipos G."/>
            <person name="Prasanna A.N."/>
            <person name="Walter M.C."/>
            <person name="O'Connor E."/>
            <person name="Balint B."/>
            <person name="Krizsan K."/>
            <person name="Kiss B."/>
            <person name="Hess J."/>
            <person name="Varga T."/>
            <person name="Slot J."/>
            <person name="Riley R."/>
            <person name="Boka B."/>
            <person name="Rigling D."/>
            <person name="Barry K."/>
            <person name="Lee J."/>
            <person name="Mihaltcheva S."/>
            <person name="LaButti K."/>
            <person name="Lipzen A."/>
            <person name="Waldron R."/>
            <person name="Moloney N.M."/>
            <person name="Sperisen C."/>
            <person name="Kredics L."/>
            <person name="Vagvoelgyi C."/>
            <person name="Patrignani A."/>
            <person name="Fitzpatrick D."/>
            <person name="Nagy I."/>
            <person name="Doyle S."/>
            <person name="Anderson J.B."/>
            <person name="Grigoriev I.V."/>
            <person name="Gueldener U."/>
            <person name="Muensterkoetter M."/>
            <person name="Nagy L.G."/>
        </authorList>
    </citation>
    <scope>NUCLEOTIDE SEQUENCE [LARGE SCALE GENOMIC DNA]</scope>
    <source>
        <strain evidence="2">C18/9</strain>
    </source>
</reference>
<accession>A0A284RMQ9</accession>
<dbReference type="EMBL" id="FUEG01000011">
    <property type="protein sequence ID" value="SJL10011.1"/>
    <property type="molecule type" value="Genomic_DNA"/>
</dbReference>
<name>A0A284RMQ9_ARMOS</name>
<sequence length="10" mass="1152">MACKFRRIGA</sequence>